<evidence type="ECO:0000259" key="3">
    <source>
        <dbReference type="PROSITE" id="PS52004"/>
    </source>
</evidence>
<keyword evidence="2" id="KW-0597">Phosphoprotein</keyword>
<dbReference type="InterPro" id="IPR013968">
    <property type="entry name" value="PKS_KR"/>
</dbReference>
<accession>A0A084B513</accession>
<dbReference type="InterPro" id="IPR016039">
    <property type="entry name" value="Thiolase-like"/>
</dbReference>
<keyword evidence="5" id="KW-1185">Reference proteome</keyword>
<dbReference type="InterPro" id="IPR014043">
    <property type="entry name" value="Acyl_transferase_dom"/>
</dbReference>
<dbReference type="SMART" id="SM00825">
    <property type="entry name" value="PKS_KS"/>
    <property type="match status" value="1"/>
</dbReference>
<sequence>MNYGMQAMTPLSSCFHMRVIFHHGAHCRCWNVLPVPGGAEDDDSFWRMLEQRTCAATEYPEDRFNIDAFWHPDSKRQGIINAREGHLLQGDIRNFDAGFFSAAPHGVSAMDPQHRGLMETTYHAFENAGLRLQDVAGTKTSAHIGSFTTDFATIQVRDIQNTPKYHGVGAAGSMLANRLSWFYDLRGESMYIDTACSSSLNATHLGYQCLWSGDSDMAVVGGSNIILTPEFSVALSNMNFLSPSGRCHSFDAKGDGYGRGEGFAVLVLKSLSKAIADGDPIRSLIRSVGTNQDGHTHGGITQPSRELQAQLIHDTYKKAGLNLAHTRYFEAHGTGTAVGDPTEARAIGQAFFHHRSPDDPIYVGAVKSNIGHLEGSSGLAGVVKTILALERGVIPPNTNFEQLNPQIDAEFFNHRFPIKNTPWPKMADTRRASVNSFGFGGSNCHAKGPNGVNGLSEQHHRPRLLVLSAADEDGIARQADAFSRSLDAWLPADGQEEDVLDDITFTLNRHRTMFDWKSYGIVESLSGLSGLAQSLSTPMRRSNIKSPQLGLIFTGQGAQWPRIGHELLRWPVFKASLMRTQHDLYRMECKSRIIDELTAEGANSRIDIPEFSQAITNAVQIALVELLKSMDAKPAVLVGHSSGAIAAAYCAGHLSREIAMRVSYYRGILSSHLALESTQKFRIASVGLASSKLPGERTGVKMISSVKPCGSASKRNFETYGIPEDHIFCSRNASFADGIKRMTQGKGVDVILNSLYGKLLVASWEVVAEFGRFIEIGRKDIGARGYLPMFHFIKNTSFSGVDLVAMGILRPSSPLHPYPIEQADQAFRLIVSGKSTGKIALTADEDSMVPVKESDSTSYRFSEDATYAIAGGLGGIGRHMARWLARHGARNIILLARTGLEGNAERMRTMEELRAKGVNICRKICDVSDLASVQVALEDRY</sequence>
<dbReference type="InterPro" id="IPR032821">
    <property type="entry name" value="PKS_assoc"/>
</dbReference>
<dbReference type="OrthoDB" id="329835at2759"/>
<name>A0A084B513_STACB</name>
<dbReference type="PANTHER" id="PTHR43775">
    <property type="entry name" value="FATTY ACID SYNTHASE"/>
    <property type="match status" value="1"/>
</dbReference>
<dbReference type="Pfam" id="PF08659">
    <property type="entry name" value="KR"/>
    <property type="match status" value="1"/>
</dbReference>
<dbReference type="GO" id="GO:0044550">
    <property type="term" value="P:secondary metabolite biosynthetic process"/>
    <property type="evidence" value="ECO:0007669"/>
    <property type="project" value="UniProtKB-ARBA"/>
</dbReference>
<dbReference type="SMART" id="SM00829">
    <property type="entry name" value="PKS_ER"/>
    <property type="match status" value="1"/>
</dbReference>
<dbReference type="InterPro" id="IPR050091">
    <property type="entry name" value="PKS_NRPS_Biosynth_Enz"/>
</dbReference>
<dbReference type="InterPro" id="IPR014030">
    <property type="entry name" value="Ketoacyl_synth_N"/>
</dbReference>
<keyword evidence="1" id="KW-0596">Phosphopantetheine</keyword>
<dbReference type="SMART" id="SM00827">
    <property type="entry name" value="PKS_AT"/>
    <property type="match status" value="1"/>
</dbReference>
<dbReference type="PANTHER" id="PTHR43775:SF29">
    <property type="entry name" value="ASPERFURANONE POLYKETIDE SYNTHASE AFOG-RELATED"/>
    <property type="match status" value="1"/>
</dbReference>
<dbReference type="GO" id="GO:0016491">
    <property type="term" value="F:oxidoreductase activity"/>
    <property type="evidence" value="ECO:0007669"/>
    <property type="project" value="InterPro"/>
</dbReference>
<dbReference type="Pfam" id="PF13602">
    <property type="entry name" value="ADH_zinc_N_2"/>
    <property type="match status" value="1"/>
</dbReference>
<dbReference type="SUPFAM" id="SSF51735">
    <property type="entry name" value="NAD(P)-binding Rossmann-fold domains"/>
    <property type="match status" value="2"/>
</dbReference>
<organism evidence="4 5">
    <name type="scientific">Stachybotrys chartarum (strain CBS 109288 / IBT 7711)</name>
    <name type="common">Toxic black mold</name>
    <name type="synonym">Stilbospora chartarum</name>
    <dbReference type="NCBI Taxonomy" id="1280523"/>
    <lineage>
        <taxon>Eukaryota</taxon>
        <taxon>Fungi</taxon>
        <taxon>Dikarya</taxon>
        <taxon>Ascomycota</taxon>
        <taxon>Pezizomycotina</taxon>
        <taxon>Sordariomycetes</taxon>
        <taxon>Hypocreomycetidae</taxon>
        <taxon>Hypocreales</taxon>
        <taxon>Stachybotryaceae</taxon>
        <taxon>Stachybotrys</taxon>
    </lineage>
</organism>
<dbReference type="HOGENOM" id="CLU_000022_16_9_1"/>
<dbReference type="PROSITE" id="PS52004">
    <property type="entry name" value="KS3_2"/>
    <property type="match status" value="1"/>
</dbReference>
<dbReference type="Proteomes" id="UP000028045">
    <property type="component" value="Unassembled WGS sequence"/>
</dbReference>
<dbReference type="InterPro" id="IPR014031">
    <property type="entry name" value="Ketoacyl_synth_C"/>
</dbReference>
<dbReference type="Pfam" id="PF02801">
    <property type="entry name" value="Ketoacyl-synt_C"/>
    <property type="match status" value="1"/>
</dbReference>
<dbReference type="InterPro" id="IPR020841">
    <property type="entry name" value="PKS_Beta-ketoAc_synthase_dom"/>
</dbReference>
<dbReference type="Gene3D" id="3.90.180.10">
    <property type="entry name" value="Medium-chain alcohol dehydrogenases, catalytic domain"/>
    <property type="match status" value="1"/>
</dbReference>
<feature type="domain" description="Ketosynthase family 3 (KS3)" evidence="3">
    <location>
        <begin position="23"/>
        <end position="450"/>
    </location>
</feature>
<evidence type="ECO:0000256" key="2">
    <source>
        <dbReference type="ARBA" id="ARBA00022553"/>
    </source>
</evidence>
<dbReference type="EMBL" id="KL648054">
    <property type="protein sequence ID" value="KEY72642.1"/>
    <property type="molecule type" value="Genomic_DNA"/>
</dbReference>
<dbReference type="GO" id="GO:0004312">
    <property type="term" value="F:fatty acid synthase activity"/>
    <property type="evidence" value="ECO:0007669"/>
    <property type="project" value="TreeGrafter"/>
</dbReference>
<gene>
    <name evidence="4" type="ORF">S7711_06276</name>
</gene>
<dbReference type="Gene3D" id="3.40.47.10">
    <property type="match status" value="1"/>
</dbReference>
<evidence type="ECO:0000313" key="4">
    <source>
        <dbReference type="EMBL" id="KEY72642.1"/>
    </source>
</evidence>
<dbReference type="GO" id="GO:0006633">
    <property type="term" value="P:fatty acid biosynthetic process"/>
    <property type="evidence" value="ECO:0007669"/>
    <property type="project" value="TreeGrafter"/>
</dbReference>
<dbReference type="InterPro" id="IPR036291">
    <property type="entry name" value="NAD(P)-bd_dom_sf"/>
</dbReference>
<dbReference type="SUPFAM" id="SSF52151">
    <property type="entry name" value="FabD/lysophospholipase-like"/>
    <property type="match status" value="1"/>
</dbReference>
<evidence type="ECO:0000256" key="1">
    <source>
        <dbReference type="ARBA" id="ARBA00022450"/>
    </source>
</evidence>
<dbReference type="Pfam" id="PF00109">
    <property type="entry name" value="ketoacyl-synt"/>
    <property type="match status" value="1"/>
</dbReference>
<dbReference type="InterPro" id="IPR020843">
    <property type="entry name" value="ER"/>
</dbReference>
<dbReference type="Gene3D" id="3.40.50.720">
    <property type="entry name" value="NAD(P)-binding Rossmann-like Domain"/>
    <property type="match status" value="1"/>
</dbReference>
<dbReference type="CDD" id="cd05195">
    <property type="entry name" value="enoyl_red"/>
    <property type="match status" value="1"/>
</dbReference>
<dbReference type="InterPro" id="IPR016035">
    <property type="entry name" value="Acyl_Trfase/lysoPLipase"/>
</dbReference>
<dbReference type="CDD" id="cd00833">
    <property type="entry name" value="PKS"/>
    <property type="match status" value="1"/>
</dbReference>
<dbReference type="InterPro" id="IPR001227">
    <property type="entry name" value="Ac_transferase_dom_sf"/>
</dbReference>
<evidence type="ECO:0000313" key="5">
    <source>
        <dbReference type="Proteomes" id="UP000028045"/>
    </source>
</evidence>
<dbReference type="SUPFAM" id="SSF53901">
    <property type="entry name" value="Thiolase-like"/>
    <property type="match status" value="1"/>
</dbReference>
<dbReference type="Pfam" id="PF00698">
    <property type="entry name" value="Acyl_transf_1"/>
    <property type="match status" value="1"/>
</dbReference>
<dbReference type="AlphaFoldDB" id="A0A084B513"/>
<protein>
    <recommendedName>
        <fullName evidence="3">Ketosynthase family 3 (KS3) domain-containing protein</fullName>
    </recommendedName>
</protein>
<dbReference type="Pfam" id="PF16197">
    <property type="entry name" value="KAsynt_C_assoc"/>
    <property type="match status" value="1"/>
</dbReference>
<reference evidence="4 5" key="1">
    <citation type="journal article" date="2014" name="BMC Genomics">
        <title>Comparative genome sequencing reveals chemotype-specific gene clusters in the toxigenic black mold Stachybotrys.</title>
        <authorList>
            <person name="Semeiks J."/>
            <person name="Borek D."/>
            <person name="Otwinowski Z."/>
            <person name="Grishin N.V."/>
        </authorList>
    </citation>
    <scope>NUCLEOTIDE SEQUENCE [LARGE SCALE GENOMIC DNA]</scope>
    <source>
        <strain evidence="5">CBS 109288 / IBT 7711</strain>
    </source>
</reference>
<proteinExistence type="predicted"/>
<dbReference type="Gene3D" id="3.40.366.10">
    <property type="entry name" value="Malonyl-Coenzyme A Acyl Carrier Protein, domain 2"/>
    <property type="match status" value="1"/>
</dbReference>